<dbReference type="OrthoDB" id="1646880at2"/>
<protein>
    <submittedName>
        <fullName evidence="5">DNA-binding response regulator</fullName>
    </submittedName>
</protein>
<dbReference type="PANTHER" id="PTHR48111">
    <property type="entry name" value="REGULATOR OF RPOS"/>
    <property type="match status" value="1"/>
</dbReference>
<dbReference type="PROSITE" id="PS50930">
    <property type="entry name" value="HTH_LYTTR"/>
    <property type="match status" value="1"/>
</dbReference>
<dbReference type="GO" id="GO:0032993">
    <property type="term" value="C:protein-DNA complex"/>
    <property type="evidence" value="ECO:0007669"/>
    <property type="project" value="TreeGrafter"/>
</dbReference>
<dbReference type="Gene3D" id="2.40.50.1020">
    <property type="entry name" value="LytTr DNA-binding domain"/>
    <property type="match status" value="1"/>
</dbReference>
<dbReference type="SUPFAM" id="SSF52172">
    <property type="entry name" value="CheY-like"/>
    <property type="match status" value="1"/>
</dbReference>
<proteinExistence type="predicted"/>
<keyword evidence="6" id="KW-1185">Reference proteome</keyword>
<dbReference type="Pfam" id="PF00072">
    <property type="entry name" value="Response_reg"/>
    <property type="match status" value="1"/>
</dbReference>
<keyword evidence="1 5" id="KW-0238">DNA-binding</keyword>
<dbReference type="InterPro" id="IPR011006">
    <property type="entry name" value="CheY-like_superfamily"/>
</dbReference>
<evidence type="ECO:0000313" key="6">
    <source>
        <dbReference type="Proteomes" id="UP000220133"/>
    </source>
</evidence>
<dbReference type="InterPro" id="IPR007492">
    <property type="entry name" value="LytTR_DNA-bd_dom"/>
</dbReference>
<gene>
    <name evidence="5" type="ORF">COR50_04630</name>
</gene>
<name>A0A291QRE8_9BACT</name>
<dbReference type="InterPro" id="IPR001789">
    <property type="entry name" value="Sig_transdc_resp-reg_receiver"/>
</dbReference>
<evidence type="ECO:0000259" key="3">
    <source>
        <dbReference type="PROSITE" id="PS50110"/>
    </source>
</evidence>
<dbReference type="EMBL" id="CP023777">
    <property type="protein sequence ID" value="ATL46517.1"/>
    <property type="molecule type" value="Genomic_DNA"/>
</dbReference>
<feature type="domain" description="HTH LytTR-type" evidence="4">
    <location>
        <begin position="144"/>
        <end position="251"/>
    </location>
</feature>
<feature type="domain" description="Response regulatory" evidence="3">
    <location>
        <begin position="2"/>
        <end position="115"/>
    </location>
</feature>
<dbReference type="GO" id="GO:0000976">
    <property type="term" value="F:transcription cis-regulatory region binding"/>
    <property type="evidence" value="ECO:0007669"/>
    <property type="project" value="TreeGrafter"/>
</dbReference>
<dbReference type="SMART" id="SM00850">
    <property type="entry name" value="LytTR"/>
    <property type="match status" value="1"/>
</dbReference>
<dbReference type="PANTHER" id="PTHR48111:SF69">
    <property type="entry name" value="RESPONSE REGULATOR RECEIVER"/>
    <property type="match status" value="1"/>
</dbReference>
<organism evidence="5 6">
    <name type="scientific">Chitinophaga caeni</name>
    <dbReference type="NCBI Taxonomy" id="2029983"/>
    <lineage>
        <taxon>Bacteria</taxon>
        <taxon>Pseudomonadati</taxon>
        <taxon>Bacteroidota</taxon>
        <taxon>Chitinophagia</taxon>
        <taxon>Chitinophagales</taxon>
        <taxon>Chitinophagaceae</taxon>
        <taxon>Chitinophaga</taxon>
    </lineage>
</organism>
<dbReference type="GO" id="GO:0000156">
    <property type="term" value="F:phosphorelay response regulator activity"/>
    <property type="evidence" value="ECO:0007669"/>
    <property type="project" value="TreeGrafter"/>
</dbReference>
<dbReference type="PROSITE" id="PS50110">
    <property type="entry name" value="RESPONSE_REGULATORY"/>
    <property type="match status" value="1"/>
</dbReference>
<dbReference type="Gene3D" id="3.40.50.2300">
    <property type="match status" value="1"/>
</dbReference>
<evidence type="ECO:0000259" key="4">
    <source>
        <dbReference type="PROSITE" id="PS50930"/>
    </source>
</evidence>
<reference evidence="5 6" key="1">
    <citation type="submission" date="2017-10" db="EMBL/GenBank/DDBJ databases">
        <title>Paenichitinophaga pekingensis gen. nov., sp. nov., isolated from activated sludge.</title>
        <authorList>
            <person name="Jin D."/>
            <person name="Kong X."/>
            <person name="Deng Y."/>
            <person name="Bai Z."/>
        </authorList>
    </citation>
    <scope>NUCLEOTIDE SEQUENCE [LARGE SCALE GENOMIC DNA]</scope>
    <source>
        <strain evidence="5 6">13</strain>
    </source>
</reference>
<dbReference type="InterPro" id="IPR039420">
    <property type="entry name" value="WalR-like"/>
</dbReference>
<evidence type="ECO:0000313" key="5">
    <source>
        <dbReference type="EMBL" id="ATL46517.1"/>
    </source>
</evidence>
<dbReference type="SMART" id="SM00448">
    <property type="entry name" value="REC"/>
    <property type="match status" value="1"/>
</dbReference>
<keyword evidence="2" id="KW-0597">Phosphoprotein</keyword>
<dbReference type="AlphaFoldDB" id="A0A291QRE8"/>
<dbReference type="KEGG" id="cbae:COR50_04630"/>
<dbReference type="GO" id="GO:0006355">
    <property type="term" value="P:regulation of DNA-templated transcription"/>
    <property type="evidence" value="ECO:0007669"/>
    <property type="project" value="TreeGrafter"/>
</dbReference>
<dbReference type="GO" id="GO:0005829">
    <property type="term" value="C:cytosol"/>
    <property type="evidence" value="ECO:0007669"/>
    <property type="project" value="TreeGrafter"/>
</dbReference>
<accession>A0A291QRE8</accession>
<dbReference type="Pfam" id="PF04397">
    <property type="entry name" value="LytTR"/>
    <property type="match status" value="1"/>
</dbReference>
<sequence length="252" mass="28607">MQAIIIDDEKHCRDVLQMLLNKYCPQVKVIATCADGKSGLEAIQASEPNLVFLDVEMPGMDGFEMLQACKNINFSVVFTTAYDQYAIQAIRHSAIDFLLKPIDKDELIQAVNRAQAHAQASPPNKKVDTLLQFLQQHLQPNERIALPTLDGLRMMPIKEILYCESDGGYTRIFMQQGVQDKPAVLICRTLKEVEDVLKEKGFFRVHNSYLINLSYIDKYIKGDGGEIVMSDGKSIPVSRNRKQEFLTRIERL</sequence>
<evidence type="ECO:0000256" key="1">
    <source>
        <dbReference type="ARBA" id="ARBA00023125"/>
    </source>
</evidence>
<feature type="modified residue" description="4-aspartylphosphate" evidence="2">
    <location>
        <position position="54"/>
    </location>
</feature>
<dbReference type="RefSeq" id="WP_098192905.1">
    <property type="nucleotide sequence ID" value="NZ_CP023777.1"/>
</dbReference>
<evidence type="ECO:0000256" key="2">
    <source>
        <dbReference type="PROSITE-ProRule" id="PRU00169"/>
    </source>
</evidence>
<dbReference type="Proteomes" id="UP000220133">
    <property type="component" value="Chromosome"/>
</dbReference>